<feature type="compositionally biased region" description="Basic residues" evidence="1">
    <location>
        <begin position="1"/>
        <end position="15"/>
    </location>
</feature>
<keyword evidence="3" id="KW-1185">Reference proteome</keyword>
<dbReference type="EMBL" id="SPHZ02000002">
    <property type="protein sequence ID" value="KAF0930248.1"/>
    <property type="molecule type" value="Genomic_DNA"/>
</dbReference>
<name>A0A6G1F010_9ORYZ</name>
<protein>
    <submittedName>
        <fullName evidence="2">Uncharacterized protein</fullName>
    </submittedName>
</protein>
<sequence length="146" mass="15591">MRARARSWARARMRPRAQGVGKGPGANKKIIFRTGTCRVFTVDVDSVSALPEILFKQGDSIALPEIVFALGSQSPAASRTTIPRLGLYEESLVPVVLVGGEQSLVGRPQVAAGEDGLGAQPRVQGVARHAWSPRTDSSDRTPSTRT</sequence>
<dbReference type="Proteomes" id="UP000479710">
    <property type="component" value="Unassembled WGS sequence"/>
</dbReference>
<evidence type="ECO:0000313" key="3">
    <source>
        <dbReference type="Proteomes" id="UP000479710"/>
    </source>
</evidence>
<dbReference type="AlphaFoldDB" id="A0A6G1F010"/>
<evidence type="ECO:0000256" key="1">
    <source>
        <dbReference type="SAM" id="MobiDB-lite"/>
    </source>
</evidence>
<evidence type="ECO:0000313" key="2">
    <source>
        <dbReference type="EMBL" id="KAF0930248.1"/>
    </source>
</evidence>
<accession>A0A6G1F010</accession>
<gene>
    <name evidence="2" type="ORF">E2562_030888</name>
</gene>
<reference evidence="2 3" key="1">
    <citation type="submission" date="2019-11" db="EMBL/GenBank/DDBJ databases">
        <title>Whole genome sequence of Oryza granulata.</title>
        <authorList>
            <person name="Li W."/>
        </authorList>
    </citation>
    <scope>NUCLEOTIDE SEQUENCE [LARGE SCALE GENOMIC DNA]</scope>
    <source>
        <strain evidence="3">cv. Menghai</strain>
        <tissue evidence="2">Leaf</tissue>
    </source>
</reference>
<feature type="region of interest" description="Disordered" evidence="1">
    <location>
        <begin position="1"/>
        <end position="25"/>
    </location>
</feature>
<feature type="region of interest" description="Disordered" evidence="1">
    <location>
        <begin position="109"/>
        <end position="146"/>
    </location>
</feature>
<proteinExistence type="predicted"/>
<organism evidence="2 3">
    <name type="scientific">Oryza meyeriana var. granulata</name>
    <dbReference type="NCBI Taxonomy" id="110450"/>
    <lineage>
        <taxon>Eukaryota</taxon>
        <taxon>Viridiplantae</taxon>
        <taxon>Streptophyta</taxon>
        <taxon>Embryophyta</taxon>
        <taxon>Tracheophyta</taxon>
        <taxon>Spermatophyta</taxon>
        <taxon>Magnoliopsida</taxon>
        <taxon>Liliopsida</taxon>
        <taxon>Poales</taxon>
        <taxon>Poaceae</taxon>
        <taxon>BOP clade</taxon>
        <taxon>Oryzoideae</taxon>
        <taxon>Oryzeae</taxon>
        <taxon>Oryzinae</taxon>
        <taxon>Oryza</taxon>
        <taxon>Oryza meyeriana</taxon>
    </lineage>
</organism>
<feature type="compositionally biased region" description="Low complexity" evidence="1">
    <location>
        <begin position="132"/>
        <end position="146"/>
    </location>
</feature>
<comment type="caution">
    <text evidence="2">The sequence shown here is derived from an EMBL/GenBank/DDBJ whole genome shotgun (WGS) entry which is preliminary data.</text>
</comment>